<dbReference type="PANTHER" id="PTHR23140">
    <property type="entry name" value="RNA PROCESSING PROTEIN LD23810P"/>
    <property type="match status" value="1"/>
</dbReference>
<evidence type="ECO:0000256" key="2">
    <source>
        <dbReference type="PROSITE-ProRule" id="PRU00176"/>
    </source>
</evidence>
<dbReference type="InterPro" id="IPR008942">
    <property type="entry name" value="ENTH_VHS"/>
</dbReference>
<dbReference type="Gene3D" id="1.25.40.90">
    <property type="match status" value="1"/>
</dbReference>
<dbReference type="PROSITE" id="PS51391">
    <property type="entry name" value="CID"/>
    <property type="match status" value="1"/>
</dbReference>
<feature type="domain" description="SURP motif" evidence="5">
    <location>
        <begin position="213"/>
        <end position="255"/>
    </location>
</feature>
<dbReference type="InterPro" id="IPR000061">
    <property type="entry name" value="Surp"/>
</dbReference>
<dbReference type="Pfam" id="PF01805">
    <property type="entry name" value="Surp"/>
    <property type="match status" value="1"/>
</dbReference>
<dbReference type="SMART" id="SM00582">
    <property type="entry name" value="RPR"/>
    <property type="match status" value="1"/>
</dbReference>
<evidence type="ECO:0000259" key="5">
    <source>
        <dbReference type="PROSITE" id="PS50128"/>
    </source>
</evidence>
<feature type="domain" description="RRM" evidence="4">
    <location>
        <begin position="86"/>
        <end position="165"/>
    </location>
</feature>
<dbReference type="InterPro" id="IPR035979">
    <property type="entry name" value="RBD_domain_sf"/>
</dbReference>
<evidence type="ECO:0000259" key="4">
    <source>
        <dbReference type="PROSITE" id="PS50102"/>
    </source>
</evidence>
<dbReference type="InterPro" id="IPR006569">
    <property type="entry name" value="CID_dom"/>
</dbReference>
<dbReference type="InterPro" id="IPR000504">
    <property type="entry name" value="RRM_dom"/>
</dbReference>
<feature type="domain" description="CID" evidence="6">
    <location>
        <begin position="315"/>
        <end position="458"/>
    </location>
</feature>
<dbReference type="SMART" id="SM00360">
    <property type="entry name" value="RRM"/>
    <property type="match status" value="1"/>
</dbReference>
<dbReference type="InterPro" id="IPR051485">
    <property type="entry name" value="SR-CTD_assoc_factor"/>
</dbReference>
<dbReference type="EMBL" id="JAQMWT010000408">
    <property type="protein sequence ID" value="KAJ8601663.1"/>
    <property type="molecule type" value="Genomic_DNA"/>
</dbReference>
<protein>
    <recommendedName>
        <fullName evidence="9">U2 snRNP-associated SURP motif-containing protein</fullName>
    </recommendedName>
</protein>
<dbReference type="Pfam" id="PF00076">
    <property type="entry name" value="RRM_1"/>
    <property type="match status" value="1"/>
</dbReference>
<sequence>MFRISSKSTKRLEKKTTTTTKTAALRGFVQETTRGVASQSQQGKKRRAIDEFLEEIKSRETMRGLAGAAEAVPVAVADTTSNYESTNLYVGNLATTVTEEKLRRSFGLFGQIYSVKIMWPRSDDERRRGRNKGFVSFVRRDDAEDARGAMDDAPIDGVAWGKPLKDQPPPRFSDIAAQTAAQRGGGFAEAAARVEEDEAPTIAVVAPRDADRLICRVAQYVAADGRAFEVALLAREKGNPAFGFATDASDDAVFYRWKVYECLNRIAGRGPPPRLRMQSGGPIWMAPDDDDDDDDYAVDDDAGDLYDRRGARTGDATVDDQHLESLLGNLSPTRNSVREAMVYALERADAARQISAKISDFLLRDDEEAVSLLARLYLVSDVLHNSGAPSRGARLYRALLRPVLPKAAGVLGARLRRHPGRPRIVADVAAVFATWLRWSHVFAPMVVYGVELSFFLKLLGAEDLDSPYDPTRAAAENDDDDDLAALRRDARLTGLDDAGARQHLAARLALLRRYVKHRMLGTEPALSLEAATAETGSPNDVVPSKRKRIDVPCGDEL</sequence>
<dbReference type="GO" id="GO:0005634">
    <property type="term" value="C:nucleus"/>
    <property type="evidence" value="ECO:0007669"/>
    <property type="project" value="TreeGrafter"/>
</dbReference>
<dbReference type="SUPFAM" id="SSF109905">
    <property type="entry name" value="Surp module (SWAP domain)"/>
    <property type="match status" value="1"/>
</dbReference>
<dbReference type="SUPFAM" id="SSF54928">
    <property type="entry name" value="RNA-binding domain, RBD"/>
    <property type="match status" value="1"/>
</dbReference>
<dbReference type="SMART" id="SM00648">
    <property type="entry name" value="SWAP"/>
    <property type="match status" value="1"/>
</dbReference>
<evidence type="ECO:0000259" key="6">
    <source>
        <dbReference type="PROSITE" id="PS51391"/>
    </source>
</evidence>
<proteinExistence type="predicted"/>
<evidence type="ECO:0000256" key="3">
    <source>
        <dbReference type="SAM" id="MobiDB-lite"/>
    </source>
</evidence>
<evidence type="ECO:0008006" key="9">
    <source>
        <dbReference type="Google" id="ProtNLM"/>
    </source>
</evidence>
<dbReference type="PANTHER" id="PTHR23140:SF0">
    <property type="entry name" value="U2 SNRNP-ASSOCIATED SURP MOTIF-CONTAINING PROTEIN"/>
    <property type="match status" value="1"/>
</dbReference>
<organism evidence="7 8">
    <name type="scientific">Chrysophaeum taylorii</name>
    <dbReference type="NCBI Taxonomy" id="2483200"/>
    <lineage>
        <taxon>Eukaryota</taxon>
        <taxon>Sar</taxon>
        <taxon>Stramenopiles</taxon>
        <taxon>Ochrophyta</taxon>
        <taxon>Pelagophyceae</taxon>
        <taxon>Pelagomonadales</taxon>
        <taxon>Pelagomonadaceae</taxon>
        <taxon>Chrysophaeum</taxon>
    </lineage>
</organism>
<dbReference type="PROSITE" id="PS50128">
    <property type="entry name" value="SURP"/>
    <property type="match status" value="1"/>
</dbReference>
<dbReference type="InterPro" id="IPR035967">
    <property type="entry name" value="SWAP/Surp_sf"/>
</dbReference>
<dbReference type="GO" id="GO:0003723">
    <property type="term" value="F:RNA binding"/>
    <property type="evidence" value="ECO:0007669"/>
    <property type="project" value="UniProtKB-UniRule"/>
</dbReference>
<evidence type="ECO:0000313" key="8">
    <source>
        <dbReference type="Proteomes" id="UP001230188"/>
    </source>
</evidence>
<name>A0AAD7XJH1_9STRA</name>
<reference evidence="7" key="1">
    <citation type="submission" date="2023-01" db="EMBL/GenBank/DDBJ databases">
        <title>Metagenome sequencing of chrysophaentin producing Chrysophaeum taylorii.</title>
        <authorList>
            <person name="Davison J."/>
            <person name="Bewley C."/>
        </authorList>
    </citation>
    <scope>NUCLEOTIDE SEQUENCE</scope>
    <source>
        <strain evidence="7">NIES-1699</strain>
    </source>
</reference>
<evidence type="ECO:0000313" key="7">
    <source>
        <dbReference type="EMBL" id="KAJ8601663.1"/>
    </source>
</evidence>
<dbReference type="Proteomes" id="UP001230188">
    <property type="component" value="Unassembled WGS sequence"/>
</dbReference>
<keyword evidence="1 2" id="KW-0694">RNA-binding</keyword>
<accession>A0AAD7XJH1</accession>
<dbReference type="Gene3D" id="3.30.70.330">
    <property type="match status" value="1"/>
</dbReference>
<comment type="caution">
    <text evidence="7">The sequence shown here is derived from an EMBL/GenBank/DDBJ whole genome shotgun (WGS) entry which is preliminary data.</text>
</comment>
<dbReference type="GO" id="GO:0006396">
    <property type="term" value="P:RNA processing"/>
    <property type="evidence" value="ECO:0007669"/>
    <property type="project" value="InterPro"/>
</dbReference>
<dbReference type="PROSITE" id="PS50102">
    <property type="entry name" value="RRM"/>
    <property type="match status" value="1"/>
</dbReference>
<dbReference type="Gene3D" id="1.10.10.790">
    <property type="entry name" value="Surp module"/>
    <property type="match status" value="1"/>
</dbReference>
<evidence type="ECO:0000256" key="1">
    <source>
        <dbReference type="ARBA" id="ARBA00022884"/>
    </source>
</evidence>
<gene>
    <name evidence="7" type="ORF">CTAYLR_007455</name>
</gene>
<feature type="region of interest" description="Disordered" evidence="3">
    <location>
        <begin position="531"/>
        <end position="557"/>
    </location>
</feature>
<dbReference type="AlphaFoldDB" id="A0AAD7XJH1"/>
<dbReference type="InterPro" id="IPR012677">
    <property type="entry name" value="Nucleotide-bd_a/b_plait_sf"/>
</dbReference>
<keyword evidence="8" id="KW-1185">Reference proteome</keyword>